<evidence type="ECO:0000313" key="4">
    <source>
        <dbReference type="Proteomes" id="UP000468864"/>
    </source>
</evidence>
<dbReference type="Pfam" id="PF00106">
    <property type="entry name" value="adh_short"/>
    <property type="match status" value="1"/>
</dbReference>
<dbReference type="RefSeq" id="WP_163883739.1">
    <property type="nucleotide sequence ID" value="NZ_WUEP01000136.1"/>
</dbReference>
<dbReference type="AlphaFoldDB" id="A0A6N9ZS43"/>
<dbReference type="PANTHER" id="PTHR45024:SF2">
    <property type="entry name" value="SCP2 DOMAIN-CONTAINING PROTEIN"/>
    <property type="match status" value="1"/>
</dbReference>
<dbReference type="EMBL" id="WUEP01000136">
    <property type="protein sequence ID" value="NEH96142.1"/>
    <property type="molecule type" value="Genomic_DNA"/>
</dbReference>
<sequence>MSESVRFEDKVVIVTGAGGGLGRAHALLFARQGAKVLVNDLGGSAQGEGANASAADRVVAEIREAGGIAEANHDSVTDGDKLVQNALDAFGRVDV</sequence>
<dbReference type="PANTHER" id="PTHR45024">
    <property type="entry name" value="DEHYDROGENASES, SHORT CHAIN"/>
    <property type="match status" value="1"/>
</dbReference>
<dbReference type="SUPFAM" id="SSF51735">
    <property type="entry name" value="NAD(P)-binding Rossmann-fold domains"/>
    <property type="match status" value="1"/>
</dbReference>
<proteinExistence type="inferred from homology"/>
<organism evidence="3 4">
    <name type="scientific">Rhizobium laguerreae</name>
    <dbReference type="NCBI Taxonomy" id="1076926"/>
    <lineage>
        <taxon>Bacteria</taxon>
        <taxon>Pseudomonadati</taxon>
        <taxon>Pseudomonadota</taxon>
        <taxon>Alphaproteobacteria</taxon>
        <taxon>Hyphomicrobiales</taxon>
        <taxon>Rhizobiaceae</taxon>
        <taxon>Rhizobium/Agrobacterium group</taxon>
        <taxon>Rhizobium</taxon>
    </lineage>
</organism>
<feature type="non-terminal residue" evidence="3">
    <location>
        <position position="95"/>
    </location>
</feature>
<dbReference type="Gene3D" id="3.40.50.720">
    <property type="entry name" value="NAD(P)-binding Rossmann-like Domain"/>
    <property type="match status" value="1"/>
</dbReference>
<evidence type="ECO:0000313" key="3">
    <source>
        <dbReference type="EMBL" id="NEH96142.1"/>
    </source>
</evidence>
<comment type="caution">
    <text evidence="3">The sequence shown here is derived from an EMBL/GenBank/DDBJ whole genome shotgun (WGS) entry which is preliminary data.</text>
</comment>
<accession>A0A6N9ZS43</accession>
<protein>
    <submittedName>
        <fullName evidence="3">SDR family NAD(P)-dependent oxidoreductase</fullName>
    </submittedName>
</protein>
<dbReference type="InterPro" id="IPR002347">
    <property type="entry name" value="SDR_fam"/>
</dbReference>
<gene>
    <name evidence="3" type="ORF">GR206_35200</name>
</gene>
<evidence type="ECO:0000256" key="2">
    <source>
        <dbReference type="ARBA" id="ARBA00023002"/>
    </source>
</evidence>
<reference evidence="3 4" key="1">
    <citation type="submission" date="2019-12" db="EMBL/GenBank/DDBJ databases">
        <title>Rhizobium genotypes associated with high levels of biological nitrogen fixation by grain legumes in a temperate-maritime cropping system.</title>
        <authorList>
            <person name="Maluk M."/>
            <person name="Francesc Ferrando Molina F."/>
            <person name="Lopez Del Egido L."/>
            <person name="Lafos M."/>
            <person name="Langarica-Fuentes A."/>
            <person name="Gebre Yohannes G."/>
            <person name="Young M.W."/>
            <person name="Martin P."/>
            <person name="Gantlett R."/>
            <person name="Kenicer G."/>
            <person name="Hawes C."/>
            <person name="Begg G.S."/>
            <person name="Quilliam R.S."/>
            <person name="Squire G.R."/>
            <person name="Poole P.S."/>
            <person name="Young P.W."/>
            <person name="Iannetta P.M."/>
            <person name="James E.K."/>
        </authorList>
    </citation>
    <scope>NUCLEOTIDE SEQUENCE [LARGE SCALE GENOMIC DNA]</scope>
    <source>
        <strain evidence="3 4">JHI2449</strain>
    </source>
</reference>
<name>A0A6N9ZS43_9HYPH</name>
<dbReference type="InterPro" id="IPR051687">
    <property type="entry name" value="Peroxisomal_Beta-Oxidation"/>
</dbReference>
<dbReference type="Proteomes" id="UP000468864">
    <property type="component" value="Unassembled WGS sequence"/>
</dbReference>
<keyword evidence="2" id="KW-0560">Oxidoreductase</keyword>
<dbReference type="GO" id="GO:0016491">
    <property type="term" value="F:oxidoreductase activity"/>
    <property type="evidence" value="ECO:0007669"/>
    <property type="project" value="UniProtKB-KW"/>
</dbReference>
<evidence type="ECO:0000256" key="1">
    <source>
        <dbReference type="ARBA" id="ARBA00006484"/>
    </source>
</evidence>
<dbReference type="InterPro" id="IPR036291">
    <property type="entry name" value="NAD(P)-bd_dom_sf"/>
</dbReference>
<comment type="similarity">
    <text evidence="1">Belongs to the short-chain dehydrogenases/reductases (SDR) family.</text>
</comment>